<dbReference type="EMBL" id="LQMQ01000041">
    <property type="protein sequence ID" value="KUO40462.1"/>
    <property type="molecule type" value="Genomic_DNA"/>
</dbReference>
<comment type="caution">
    <text evidence="6">The sequence shown here is derived from an EMBL/GenBank/DDBJ whole genome shotgun (WGS) entry which is preliminary data.</text>
</comment>
<dbReference type="STRING" id="1776334.APZ16_00055"/>
<sequence length="206" mass="23175">MVFHGNRAKIVFYRGSRFLVYPGVYEPAEDTFLLADNLEFRSGERVLELGTGCGLLSILAAKAGARVVATDINPVALECARDNAVEHGVAGSIDFRLGDLFGPVRGESFDLLVFNPPYLPSEDGERSSDPVELAWDGGKDGRKVLDRFLREFPHHLKPEGRAFFVQSSLSNVFQTKQMLEANNFKFKALEKKLFFERLYLFICFRS</sequence>
<evidence type="ECO:0000259" key="5">
    <source>
        <dbReference type="Pfam" id="PF05175"/>
    </source>
</evidence>
<dbReference type="GO" id="GO:0008757">
    <property type="term" value="F:S-adenosylmethionine-dependent methyltransferase activity"/>
    <property type="evidence" value="ECO:0007669"/>
    <property type="project" value="TreeGrafter"/>
</dbReference>
<keyword evidence="3" id="KW-0808">Transferase</keyword>
<evidence type="ECO:0000256" key="2">
    <source>
        <dbReference type="ARBA" id="ARBA00022603"/>
    </source>
</evidence>
<reference evidence="6 7" key="1">
    <citation type="journal article" date="2016" name="Nat. Microbiol.">
        <title>Genomic inference of the metabolism of cosmopolitan subsurface Archaea, Hadesarchaea.</title>
        <authorList>
            <person name="Baker B.J."/>
            <person name="Saw J.H."/>
            <person name="Lind A.E."/>
            <person name="Lazar C.S."/>
            <person name="Hinrichs K.-U."/>
            <person name="Teske A.P."/>
            <person name="Ettema T.J."/>
        </authorList>
    </citation>
    <scope>NUCLEOTIDE SEQUENCE [LARGE SCALE GENOMIC DNA]</scope>
</reference>
<dbReference type="Pfam" id="PF05175">
    <property type="entry name" value="MTS"/>
    <property type="match status" value="1"/>
</dbReference>
<evidence type="ECO:0000313" key="6">
    <source>
        <dbReference type="EMBL" id="KUO40462.1"/>
    </source>
</evidence>
<gene>
    <name evidence="6" type="ORF">APZ16_00055</name>
</gene>
<dbReference type="AlphaFoldDB" id="A0A147JVF0"/>
<dbReference type="GO" id="GO:0003676">
    <property type="term" value="F:nucleic acid binding"/>
    <property type="evidence" value="ECO:0007669"/>
    <property type="project" value="InterPro"/>
</dbReference>
<dbReference type="InterPro" id="IPR004557">
    <property type="entry name" value="PrmC-related"/>
</dbReference>
<dbReference type="InterPro" id="IPR052190">
    <property type="entry name" value="Euk-Arch_PrmC-MTase"/>
</dbReference>
<dbReference type="PANTHER" id="PTHR45875">
    <property type="entry name" value="METHYLTRANSFERASE N6AMT1"/>
    <property type="match status" value="1"/>
</dbReference>
<evidence type="ECO:0000256" key="3">
    <source>
        <dbReference type="ARBA" id="ARBA00022679"/>
    </source>
</evidence>
<dbReference type="Proteomes" id="UP000074294">
    <property type="component" value="Unassembled WGS sequence"/>
</dbReference>
<evidence type="ECO:0000256" key="4">
    <source>
        <dbReference type="ARBA" id="ARBA00022691"/>
    </source>
</evidence>
<feature type="domain" description="Methyltransferase small" evidence="5">
    <location>
        <begin position="31"/>
        <end position="118"/>
    </location>
</feature>
<dbReference type="CDD" id="cd02440">
    <property type="entry name" value="AdoMet_MTases"/>
    <property type="match status" value="1"/>
</dbReference>
<proteinExistence type="inferred from homology"/>
<dbReference type="GO" id="GO:0035657">
    <property type="term" value="C:eRF1 methyltransferase complex"/>
    <property type="evidence" value="ECO:0007669"/>
    <property type="project" value="TreeGrafter"/>
</dbReference>
<keyword evidence="4" id="KW-0949">S-adenosyl-L-methionine</keyword>
<dbReference type="PANTHER" id="PTHR45875:SF1">
    <property type="entry name" value="METHYLTRANSFERASE N6AMT1"/>
    <property type="match status" value="1"/>
</dbReference>
<accession>A0A147JVF0</accession>
<comment type="similarity">
    <text evidence="1">Belongs to the eukaryotic/archaeal PrmC-related family.</text>
</comment>
<dbReference type="NCBIfam" id="NF011529">
    <property type="entry name" value="PRK14968.1-3"/>
    <property type="match status" value="1"/>
</dbReference>
<dbReference type="SUPFAM" id="SSF53335">
    <property type="entry name" value="S-adenosyl-L-methionine-dependent methyltransferases"/>
    <property type="match status" value="1"/>
</dbReference>
<dbReference type="GO" id="GO:0008276">
    <property type="term" value="F:protein methyltransferase activity"/>
    <property type="evidence" value="ECO:0007669"/>
    <property type="project" value="TreeGrafter"/>
</dbReference>
<dbReference type="GO" id="GO:0032259">
    <property type="term" value="P:methylation"/>
    <property type="evidence" value="ECO:0007669"/>
    <property type="project" value="UniProtKB-KW"/>
</dbReference>
<organism evidence="6 7">
    <name type="scientific">Hadarchaeum yellowstonense</name>
    <dbReference type="NCBI Taxonomy" id="1776334"/>
    <lineage>
        <taxon>Archaea</taxon>
        <taxon>Methanobacteriati</taxon>
        <taxon>Candidatus Hadarchaeota</taxon>
        <taxon>Candidatus Hadarchaeia</taxon>
        <taxon>Candidatus Hadarchaeales</taxon>
        <taxon>Candidatus Hadarchaeaceae</taxon>
        <taxon>Candidatus Hadarchaeum</taxon>
    </lineage>
</organism>
<keyword evidence="2" id="KW-0489">Methyltransferase</keyword>
<dbReference type="InterPro" id="IPR029063">
    <property type="entry name" value="SAM-dependent_MTases_sf"/>
</dbReference>
<protein>
    <recommendedName>
        <fullName evidence="5">Methyltransferase small domain-containing protein</fullName>
    </recommendedName>
</protein>
<evidence type="ECO:0000256" key="1">
    <source>
        <dbReference type="ARBA" id="ARBA00006149"/>
    </source>
</evidence>
<dbReference type="NCBIfam" id="TIGR00537">
    <property type="entry name" value="hemK_rel_arch"/>
    <property type="match status" value="1"/>
</dbReference>
<dbReference type="InterPro" id="IPR007848">
    <property type="entry name" value="Small_mtfrase_dom"/>
</dbReference>
<dbReference type="InterPro" id="IPR002052">
    <property type="entry name" value="DNA_methylase_N6_adenine_CS"/>
</dbReference>
<dbReference type="PROSITE" id="PS00092">
    <property type="entry name" value="N6_MTASE"/>
    <property type="match status" value="1"/>
</dbReference>
<dbReference type="Gene3D" id="3.40.50.150">
    <property type="entry name" value="Vaccinia Virus protein VP39"/>
    <property type="match status" value="1"/>
</dbReference>
<evidence type="ECO:0000313" key="7">
    <source>
        <dbReference type="Proteomes" id="UP000074294"/>
    </source>
</evidence>
<name>A0A147JVF0_HADYE</name>